<sequence length="1216" mass="136522">MHATKIGLIIFGLLLCYLGFPVCAPPPPADEEAAVDSAAAAHRRKPARLDSPDAAAAQVRPTPRPKSRIVEAVAAADEGHDRRKDEKPSLKPPPARPKIKEAVDSAPAAPAAPAAASPRRSPWPKQLLSDSEACAATVRLLCSRSVLDNNFAVLDCLQRDQSVADRVPSACQHEIWQLKFNLTHNVKFDLAANGACQEDLQRLSDCNGLQPGQGLRVSCLIENSRKVRSPDCVALLRRLEPIVFSDFRLVRPFAKACSEDVQRLRCGRLGTQPSTEAEEVENSLPKSQGKTIACLSRRASDLGKSCRHQLLRLAELQSDDFQNDRQLFYACREDRERLCGDVTSGDGRVFSCLGRQAPDSLSGGCKKELQRVHSLMQYDYRVEHRFAQACQDDLKKHECDVGSEDDTKEHGMVRALLCLENAIMTQGAEAVDTECKRQMLKVRAEYLSEPELEPELKKKCSPQIEYCRKEESVHDQQLLHCIMRRVQEATDPDSVAECGAAVAKLLRVAMPTRNLQVDPVLTESCRGELDSKCARSEHKNGYVCLKTLVANEPESVGRECADRLAELEYFENRDFKLNDRLYRACRQPAASLCNASKDWFQTDRDQGYQPAAVVYNCLFHHMHRAGNSKVPQDCSKELIRSLEERASRVKLDPRLYGPCITDLSNRCMKDSGTGKEFRCLQDNLPELAESCRAAVRELTAAASRDIRLSPDAIMVRSCLPFAQAHCNKDSESADSTMECLIRLLKHPDMPEKCRAGVAHHQLIALDDVSFSYAFSQACGPTITGQCPGVATKKDAVRCLSEMVRNDTLTEQTQRVPAKCRAKLTFEMLQRGQSVDLDPRLQRACKADLESVCSDAADPLACLKDNVRSLSPRCHRVVFRRQKMQMDMPTYDARLMKRCRAMISQHCSEKAGNPTELFTCLRERMHDDDFDKRCRRVIYKRLRVQQTDYELNPELKRACRRDITKYCSKELKSAGDNRFKSTQDQLQDTVMQCLRRVSTEGKQPLRQRCHRYLRDILFEYNMNYRLEPRLARACKPVVQQLCQEEAADAEPETGAGGSLLGVTECLKRAAAQDKIPKEHAACRHEVLLLFKDMGADIHVDPVLYQACSFEIRNLCRGVPLGNGRQMSCAVSLFKDSQANQMISKRCRDRLKERVDLMEAAFKAAPPESLRDVMGQMSASPSRMYFLLVGLLLVLGLLVVGICAGRVTKRVQVDMKNR</sequence>
<evidence type="ECO:0000256" key="2">
    <source>
        <dbReference type="ARBA" id="ARBA00022692"/>
    </source>
</evidence>
<feature type="repeat" description="Cys-rich GLG1" evidence="8">
    <location>
        <begin position="868"/>
        <end position="928"/>
    </location>
</feature>
<keyword evidence="5 10" id="KW-1133">Transmembrane helix</keyword>
<dbReference type="AlphaFoldDB" id="A0A267F5Z3"/>
<proteinExistence type="predicted"/>
<reference evidence="12 13" key="1">
    <citation type="submission" date="2017-06" db="EMBL/GenBank/DDBJ databases">
        <title>A platform for efficient transgenesis in Macrostomum lignano, a flatworm model organism for stem cell research.</title>
        <authorList>
            <person name="Berezikov E."/>
        </authorList>
    </citation>
    <scope>NUCLEOTIDE SEQUENCE [LARGE SCALE GENOMIC DNA]</scope>
    <source>
        <strain evidence="12">DV1</strain>
        <tissue evidence="12">Whole organism</tissue>
    </source>
</reference>
<evidence type="ECO:0000256" key="5">
    <source>
        <dbReference type="ARBA" id="ARBA00022989"/>
    </source>
</evidence>
<dbReference type="InterPro" id="IPR039728">
    <property type="entry name" value="GLG1"/>
</dbReference>
<dbReference type="PANTHER" id="PTHR11884:SF1">
    <property type="entry name" value="GOLGI APPARATUS PROTEIN 1"/>
    <property type="match status" value="1"/>
</dbReference>
<evidence type="ECO:0000256" key="1">
    <source>
        <dbReference type="ARBA" id="ARBA00004479"/>
    </source>
</evidence>
<evidence type="ECO:0000313" key="12">
    <source>
        <dbReference type="EMBL" id="PAA69181.1"/>
    </source>
</evidence>
<feature type="repeat" description="Cys-rich GLG1" evidence="8">
    <location>
        <begin position="301"/>
        <end position="361"/>
    </location>
</feature>
<evidence type="ECO:0000313" key="13">
    <source>
        <dbReference type="Proteomes" id="UP000215902"/>
    </source>
</evidence>
<keyword evidence="2 10" id="KW-0812">Transmembrane</keyword>
<dbReference type="PROSITE" id="PS51289">
    <property type="entry name" value="GLG1_C_RICH"/>
    <property type="match status" value="2"/>
</dbReference>
<keyword evidence="13" id="KW-1185">Reference proteome</keyword>
<dbReference type="PANTHER" id="PTHR11884">
    <property type="entry name" value="SELECTIN LIGAND RELATED"/>
    <property type="match status" value="1"/>
</dbReference>
<evidence type="ECO:0000256" key="8">
    <source>
        <dbReference type="PROSITE-ProRule" id="PRU00622"/>
    </source>
</evidence>
<dbReference type="GO" id="GO:0017134">
    <property type="term" value="F:fibroblast growth factor binding"/>
    <property type="evidence" value="ECO:0007669"/>
    <property type="project" value="TreeGrafter"/>
</dbReference>
<keyword evidence="4" id="KW-0677">Repeat</keyword>
<keyword evidence="7" id="KW-0325">Glycoprotein</keyword>
<dbReference type="Pfam" id="PF00839">
    <property type="entry name" value="Cys_rich_FGFR"/>
    <property type="match status" value="15"/>
</dbReference>
<evidence type="ECO:0000256" key="10">
    <source>
        <dbReference type="SAM" id="Phobius"/>
    </source>
</evidence>
<dbReference type="Proteomes" id="UP000215902">
    <property type="component" value="Unassembled WGS sequence"/>
</dbReference>
<evidence type="ECO:0008006" key="14">
    <source>
        <dbReference type="Google" id="ProtNLM"/>
    </source>
</evidence>
<name>A0A267F5Z3_9PLAT</name>
<dbReference type="InterPro" id="IPR017873">
    <property type="entry name" value="Cys-rich_GLG1_repeat_euk"/>
</dbReference>
<feature type="compositionally biased region" description="Basic and acidic residues" evidence="9">
    <location>
        <begin position="77"/>
        <end position="89"/>
    </location>
</feature>
<dbReference type="OrthoDB" id="2015434at2759"/>
<feature type="transmembrane region" description="Helical" evidence="10">
    <location>
        <begin position="1182"/>
        <end position="1206"/>
    </location>
</feature>
<dbReference type="InterPro" id="IPR001893">
    <property type="entry name" value="Cys-rich_GLG1_repeat"/>
</dbReference>
<dbReference type="GO" id="GO:0000139">
    <property type="term" value="C:Golgi membrane"/>
    <property type="evidence" value="ECO:0007669"/>
    <property type="project" value="InterPro"/>
</dbReference>
<keyword evidence="6 10" id="KW-0472">Membrane</keyword>
<evidence type="ECO:0000256" key="11">
    <source>
        <dbReference type="SAM" id="SignalP"/>
    </source>
</evidence>
<feature type="compositionally biased region" description="Low complexity" evidence="9">
    <location>
        <begin position="105"/>
        <end position="120"/>
    </location>
</feature>
<evidence type="ECO:0000256" key="9">
    <source>
        <dbReference type="SAM" id="MobiDB-lite"/>
    </source>
</evidence>
<evidence type="ECO:0000256" key="6">
    <source>
        <dbReference type="ARBA" id="ARBA00023136"/>
    </source>
</evidence>
<accession>A0A267F5Z3</accession>
<comment type="caution">
    <text evidence="12">The sequence shown here is derived from an EMBL/GenBank/DDBJ whole genome shotgun (WGS) entry which is preliminary data.</text>
</comment>
<organism evidence="12 13">
    <name type="scientific">Macrostomum lignano</name>
    <dbReference type="NCBI Taxonomy" id="282301"/>
    <lineage>
        <taxon>Eukaryota</taxon>
        <taxon>Metazoa</taxon>
        <taxon>Spiralia</taxon>
        <taxon>Lophotrochozoa</taxon>
        <taxon>Platyhelminthes</taxon>
        <taxon>Rhabditophora</taxon>
        <taxon>Macrostomorpha</taxon>
        <taxon>Macrostomida</taxon>
        <taxon>Macrostomidae</taxon>
        <taxon>Macrostomum</taxon>
    </lineage>
</organism>
<feature type="chain" id="PRO_5012040434" description="Golgi apparatus protein 1" evidence="11">
    <location>
        <begin position="20"/>
        <end position="1216"/>
    </location>
</feature>
<feature type="signal peptide" evidence="11">
    <location>
        <begin position="1"/>
        <end position="19"/>
    </location>
</feature>
<evidence type="ECO:0000256" key="4">
    <source>
        <dbReference type="ARBA" id="ARBA00022737"/>
    </source>
</evidence>
<comment type="subcellular location">
    <subcellularLocation>
        <location evidence="1">Membrane</location>
        <topology evidence="1">Single-pass type I membrane protein</topology>
    </subcellularLocation>
</comment>
<keyword evidence="3 11" id="KW-0732">Signal</keyword>
<evidence type="ECO:0000256" key="7">
    <source>
        <dbReference type="ARBA" id="ARBA00023180"/>
    </source>
</evidence>
<protein>
    <recommendedName>
        <fullName evidence="14">Golgi apparatus protein 1</fullName>
    </recommendedName>
</protein>
<feature type="region of interest" description="Disordered" evidence="9">
    <location>
        <begin position="30"/>
        <end position="125"/>
    </location>
</feature>
<evidence type="ECO:0000256" key="3">
    <source>
        <dbReference type="ARBA" id="ARBA00022729"/>
    </source>
</evidence>
<gene>
    <name evidence="12" type="ORF">BOX15_Mlig023539g2</name>
</gene>
<dbReference type="EMBL" id="NIVC01001342">
    <property type="protein sequence ID" value="PAA69181.1"/>
    <property type="molecule type" value="Genomic_DNA"/>
</dbReference>